<feature type="compositionally biased region" description="Acidic residues" evidence="1">
    <location>
        <begin position="862"/>
        <end position="881"/>
    </location>
</feature>
<proteinExistence type="predicted"/>
<dbReference type="EMBL" id="LT594630">
    <property type="protein sequence ID" value="SCN12760.1"/>
    <property type="molecule type" value="Genomic_DNA"/>
</dbReference>
<sequence>MEKSKIRNFNLLFLEEDEEYIDDMLITMRKKQSEEYADMRGRLRLCSKSLVFEPYDTDEEVLKFPFKKLENAKMNTYNNQIIVKTSEVIKIKTITFNKKTRCTCQFTYDRKNRRSLNLMNSYYNEYYDEFKSIDNNNIDEKIGMFEKVLNNFDENENENESDSFAVVGHQERKSSAMWSNGMGGKSGGTHKKVNSSGECGTTAVSAAVTVSTTAATGGGASAAFPPSRSKSGFVYIFEGEGSSSSGKKLKLIYGILVKIKIAMIIHEKQMEILIKEKKSRQGSYQGSYHASRESNGQESSGQRGVLDIGQNNKRSGGKKDGPLVGQNDRKRSGQKDGQFIGQSTGVSSLEDDNVNTRKELNLEKYIENVLEKLTENIRFDISSISIHEKIITNRMDGYWVFKVSPLLKMKGILNITNKFIYFQPNPNFTNKKEKKWKTESILHVFKRIIIMKPNALEIIFDDEKKKYNSLYVEFVNFDDREMIIKVLKKIKPECLLIEENKNFIYAVQNKWVNGLITNYEYLDFLNCIAGRSRKDFSQYPVFPWVLTNYSSKEINLNDENVYRILSKSVGCLNINRLNSLIEKMQDHDYFYGSHYSTLAYVVYFLIRLYPECQLKLQSGKFDTHSRMFLSVESTFNTALNANSSFIELIPEFYEDDDNFLKNNLNINTNEGNIHDVTLPLWSNTPKDFLIKMKNALESKYVNDNLNEWINLIFGYKQSGQLAKDNFNLFHPLTYMHAILNEKLSMSYKSTYDNVPRTDEESEFEKNFNQKIKALITTMPSKALKTQLHEFGQCPFQIFKDHHVSRKKNVHVQYNENIKNAPWYYSSVIQNLLKKMCLRKKRRDRKKYSANINSPNALSNNNFDEEEEDEEYYESFEDDYEEGYASRDRSDRGDDRDGRRDINVNVNVNVNVNDNDNDNDNDGGNEDDTGEGGKRKRVVIRGKYAKKNSSCSGSATDVHMADSCSVKYTSNGEDGRDHIRIERGEGRGYLSSFKRHIWDLKKIDHIPCVIKGVGYTDNSVCFVCNNGFIKLISYSDLLNYEIRNNNNLISLKLGEENFSCVTNIQDNYIVGTWNGNILFLNPSSILKANRVTKGMGGKDVRSRNNHKIAHERRRMTRTTRMTRRKEEKEQDNQKDNENENEKEQIEVIEGNSETEQEEREKSQNDDASSIPSNCSDISLNDSNDSLLSSFDDVFEYEFHEKMKKNKNAKCKKDEFMYTSNIYNQMIMKKIHNDSVNCMCYSNNYLATGSSDETLQLIDIEQNFEIMQTYDDFNDSVKYVQLRNQLLFTWSDSFKLFDIRIPKKKINLVNPKSASNGSGNGRSTGSNNNNDRNNISNVRRNDRCNDRRNDRSIDQSNNQSNDQSDSEGNIRKTLSSKLSPSKFFQFYNNEQLRMFYNTIQKVYEQNYIPINYSNPQYLYEKKIKKNANSTYTKNFPHIIYSALINDTTILCIDENNNFYFYDIRNENWINIISNSYNSMEKKKSKIVIACCNKQQQVCTINDLGEISFEYVNIYDNYNNINRTPKESFFSSNCSINPSYISFLNHYDSSYVGGTNASEESTCNYILLTGVNGMLEIHKKVS</sequence>
<evidence type="ECO:0000313" key="5">
    <source>
        <dbReference type="Proteomes" id="UP000219813"/>
    </source>
</evidence>
<feature type="compositionally biased region" description="Low complexity" evidence="1">
    <location>
        <begin position="902"/>
        <end position="913"/>
    </location>
</feature>
<feature type="region of interest" description="Disordered" evidence="1">
    <location>
        <begin position="176"/>
        <end position="196"/>
    </location>
</feature>
<dbReference type="Gene3D" id="2.130.10.10">
    <property type="entry name" value="YVTN repeat-like/Quinoprotein amine dehydrogenase"/>
    <property type="match status" value="1"/>
</dbReference>
<accession>A0A1D3PBX2</accession>
<dbReference type="VEuPathDB" id="PlasmoDB:PmUG01_09033300"/>
<keyword evidence="5" id="KW-1185">Reference proteome</keyword>
<dbReference type="OrthoDB" id="26681at2759"/>
<feature type="compositionally biased region" description="Low complexity" evidence="1">
    <location>
        <begin position="1311"/>
        <end position="1336"/>
    </location>
</feature>
<evidence type="ECO:0000259" key="2">
    <source>
        <dbReference type="PROSITE" id="PS50197"/>
    </source>
</evidence>
<dbReference type="Gene3D" id="2.30.29.30">
    <property type="entry name" value="Pleckstrin-homology domain (PH domain)/Phosphotyrosine-binding domain (PTB)"/>
    <property type="match status" value="1"/>
</dbReference>
<feature type="compositionally biased region" description="Basic and acidic residues" evidence="1">
    <location>
        <begin position="1337"/>
        <end position="1351"/>
    </location>
</feature>
<feature type="compositionally biased region" description="Basic and acidic residues" evidence="1">
    <location>
        <begin position="317"/>
        <end position="334"/>
    </location>
</feature>
<feature type="domain" description="BEACH-type PH" evidence="3">
    <location>
        <begin position="389"/>
        <end position="488"/>
    </location>
</feature>
<dbReference type="PROSITE" id="PS50197">
    <property type="entry name" value="BEACH"/>
    <property type="match status" value="1"/>
</dbReference>
<feature type="region of interest" description="Disordered" evidence="1">
    <location>
        <begin position="1091"/>
        <end position="1177"/>
    </location>
</feature>
<organism evidence="4 5">
    <name type="scientific">Plasmodium malariae</name>
    <dbReference type="NCBI Taxonomy" id="5858"/>
    <lineage>
        <taxon>Eukaryota</taxon>
        <taxon>Sar</taxon>
        <taxon>Alveolata</taxon>
        <taxon>Apicomplexa</taxon>
        <taxon>Aconoidasida</taxon>
        <taxon>Haemosporida</taxon>
        <taxon>Plasmodiidae</taxon>
        <taxon>Plasmodium</taxon>
        <taxon>Plasmodium (Plasmodium)</taxon>
    </lineage>
</organism>
<dbReference type="Gene3D" id="1.10.1540.10">
    <property type="entry name" value="BEACH domain"/>
    <property type="match status" value="1"/>
</dbReference>
<dbReference type="Pfam" id="PF02138">
    <property type="entry name" value="Beach"/>
    <property type="match status" value="1"/>
</dbReference>
<evidence type="ECO:0000313" key="4">
    <source>
        <dbReference type="EMBL" id="SCN12760.1"/>
    </source>
</evidence>
<dbReference type="SMART" id="SM01026">
    <property type="entry name" value="Beach"/>
    <property type="match status" value="1"/>
</dbReference>
<name>A0A1D3PBX2_PLAMA</name>
<evidence type="ECO:0000259" key="3">
    <source>
        <dbReference type="PROSITE" id="PS51783"/>
    </source>
</evidence>
<feature type="region of interest" description="Disordered" evidence="1">
    <location>
        <begin position="843"/>
        <end position="938"/>
    </location>
</feature>
<dbReference type="InterPro" id="IPR000409">
    <property type="entry name" value="BEACH_dom"/>
</dbReference>
<feature type="domain" description="BEACH" evidence="2">
    <location>
        <begin position="496"/>
        <end position="805"/>
    </location>
</feature>
<dbReference type="SUPFAM" id="SSF50729">
    <property type="entry name" value="PH domain-like"/>
    <property type="match status" value="1"/>
</dbReference>
<dbReference type="GeneID" id="39868861"/>
<feature type="compositionally biased region" description="Low complexity" evidence="1">
    <location>
        <begin position="848"/>
        <end position="861"/>
    </location>
</feature>
<protein>
    <submittedName>
        <fullName evidence="4">Beige/BEACH domain protein, putative</fullName>
    </submittedName>
</protein>
<dbReference type="InterPro" id="IPR023362">
    <property type="entry name" value="PH-BEACH_dom"/>
</dbReference>
<feature type="compositionally biased region" description="Basic residues" evidence="1">
    <location>
        <begin position="1102"/>
        <end position="1122"/>
    </location>
</feature>
<dbReference type="SUPFAM" id="SSF50978">
    <property type="entry name" value="WD40 repeat-like"/>
    <property type="match status" value="1"/>
</dbReference>
<dbReference type="InterPro" id="IPR036322">
    <property type="entry name" value="WD40_repeat_dom_sf"/>
</dbReference>
<dbReference type="SUPFAM" id="SSF81837">
    <property type="entry name" value="BEACH domain"/>
    <property type="match status" value="1"/>
</dbReference>
<dbReference type="PANTHER" id="PTHR13743">
    <property type="entry name" value="BEIGE/BEACH-RELATED"/>
    <property type="match status" value="1"/>
</dbReference>
<dbReference type="PROSITE" id="PS51783">
    <property type="entry name" value="PH_BEACH"/>
    <property type="match status" value="1"/>
</dbReference>
<dbReference type="PANTHER" id="PTHR13743:SF123">
    <property type="entry name" value="PROTEIN FAN"/>
    <property type="match status" value="1"/>
</dbReference>
<gene>
    <name evidence="4" type="primary">PmUG01_09033300</name>
    <name evidence="4" type="ORF">PMUG01_09033300</name>
</gene>
<feature type="compositionally biased region" description="Polar residues" evidence="1">
    <location>
        <begin position="284"/>
        <end position="302"/>
    </location>
</feature>
<reference evidence="4 5" key="1">
    <citation type="submission" date="2016-06" db="EMBL/GenBank/DDBJ databases">
        <authorList>
            <consortium name="Pathogen Informatics"/>
        </authorList>
    </citation>
    <scope>NUCLEOTIDE SEQUENCE [LARGE SCALE GENOMIC DNA]</scope>
</reference>
<dbReference type="InterPro" id="IPR057496">
    <property type="entry name" value="FAN-like_PH"/>
</dbReference>
<dbReference type="KEGG" id="pmal:PMUG01_09033300"/>
<feature type="region of interest" description="Disordered" evidence="1">
    <location>
        <begin position="1307"/>
        <end position="1368"/>
    </location>
</feature>
<dbReference type="RefSeq" id="XP_028861657.1">
    <property type="nucleotide sequence ID" value="XM_029005027.1"/>
</dbReference>
<feature type="region of interest" description="Disordered" evidence="1">
    <location>
        <begin position="284"/>
        <end position="350"/>
    </location>
</feature>
<dbReference type="CDD" id="cd06071">
    <property type="entry name" value="Beach"/>
    <property type="match status" value="1"/>
</dbReference>
<dbReference type="InterPro" id="IPR011993">
    <property type="entry name" value="PH-like_dom_sf"/>
</dbReference>
<feature type="compositionally biased region" description="Basic and acidic residues" evidence="1">
    <location>
        <begin position="1123"/>
        <end position="1144"/>
    </location>
</feature>
<dbReference type="InterPro" id="IPR050865">
    <property type="entry name" value="BEACH_Domain"/>
</dbReference>
<dbReference type="Pfam" id="PF25400">
    <property type="entry name" value="PH_FAN"/>
    <property type="match status" value="1"/>
</dbReference>
<dbReference type="InterPro" id="IPR015943">
    <property type="entry name" value="WD40/YVTN_repeat-like_dom_sf"/>
</dbReference>
<dbReference type="Proteomes" id="UP000219813">
    <property type="component" value="Chromosome 9"/>
</dbReference>
<feature type="compositionally biased region" description="Low complexity" evidence="1">
    <location>
        <begin position="1352"/>
        <end position="1361"/>
    </location>
</feature>
<dbReference type="OMA" id="TYMHTIL"/>
<feature type="compositionally biased region" description="Basic and acidic residues" evidence="1">
    <location>
        <begin position="883"/>
        <end position="901"/>
    </location>
</feature>
<dbReference type="InterPro" id="IPR036372">
    <property type="entry name" value="BEACH_dom_sf"/>
</dbReference>
<feature type="compositionally biased region" description="Acidic residues" evidence="1">
    <location>
        <begin position="914"/>
        <end position="929"/>
    </location>
</feature>
<evidence type="ECO:0000256" key="1">
    <source>
        <dbReference type="SAM" id="MobiDB-lite"/>
    </source>
</evidence>